<dbReference type="RefSeq" id="XP_022775937.1">
    <property type="nucleotide sequence ID" value="XM_022920202.1"/>
</dbReference>
<evidence type="ECO:0000313" key="5">
    <source>
        <dbReference type="RefSeq" id="XP_022775937.1"/>
    </source>
</evidence>
<evidence type="ECO:0000313" key="4">
    <source>
        <dbReference type="RefSeq" id="XP_022775936.1"/>
    </source>
</evidence>
<feature type="region of interest" description="Disordered" evidence="2">
    <location>
        <begin position="90"/>
        <end position="122"/>
    </location>
</feature>
<keyword evidence="1" id="KW-0813">Transport</keyword>
<dbReference type="RefSeq" id="XP_022775941.1">
    <property type="nucleotide sequence ID" value="XM_022920206.1"/>
</dbReference>
<dbReference type="Proteomes" id="UP000515121">
    <property type="component" value="Unplaced"/>
</dbReference>
<dbReference type="AlphaFoldDB" id="A0A6P6BFQ7"/>
<dbReference type="KEGG" id="dzi:111317788"/>
<gene>
    <name evidence="4 5 6 7 8" type="primary">LOC111317788</name>
</gene>
<proteinExistence type="predicted"/>
<evidence type="ECO:0000313" key="3">
    <source>
        <dbReference type="Proteomes" id="UP000515121"/>
    </source>
</evidence>
<evidence type="ECO:0000313" key="6">
    <source>
        <dbReference type="RefSeq" id="XP_022775939.1"/>
    </source>
</evidence>
<feature type="compositionally biased region" description="Basic and acidic residues" evidence="2">
    <location>
        <begin position="97"/>
        <end position="122"/>
    </location>
</feature>
<evidence type="ECO:0000256" key="1">
    <source>
        <dbReference type="ARBA" id="ARBA00022448"/>
    </source>
</evidence>
<organism evidence="3 4">
    <name type="scientific">Durio zibethinus</name>
    <name type="common">Durian</name>
    <dbReference type="NCBI Taxonomy" id="66656"/>
    <lineage>
        <taxon>Eukaryota</taxon>
        <taxon>Viridiplantae</taxon>
        <taxon>Streptophyta</taxon>
        <taxon>Embryophyta</taxon>
        <taxon>Tracheophyta</taxon>
        <taxon>Spermatophyta</taxon>
        <taxon>Magnoliopsida</taxon>
        <taxon>eudicotyledons</taxon>
        <taxon>Gunneridae</taxon>
        <taxon>Pentapetalae</taxon>
        <taxon>rosids</taxon>
        <taxon>malvids</taxon>
        <taxon>Malvales</taxon>
        <taxon>Malvaceae</taxon>
        <taxon>Helicteroideae</taxon>
        <taxon>Durio</taxon>
    </lineage>
</organism>
<dbReference type="OrthoDB" id="948837at2759"/>
<evidence type="ECO:0000313" key="8">
    <source>
        <dbReference type="RefSeq" id="XP_022775941.1"/>
    </source>
</evidence>
<dbReference type="RefSeq" id="XP_022775940.1">
    <property type="nucleotide sequence ID" value="XM_022920205.1"/>
</dbReference>
<dbReference type="PANTHER" id="PTHR19241">
    <property type="entry name" value="ATP-BINDING CASSETTE TRANSPORTER"/>
    <property type="match status" value="1"/>
</dbReference>
<reference evidence="4 5" key="1">
    <citation type="submission" date="2025-04" db="UniProtKB">
        <authorList>
            <consortium name="RefSeq"/>
        </authorList>
    </citation>
    <scope>IDENTIFICATION</scope>
    <source>
        <tissue evidence="4 5">Fruit stalk</tissue>
    </source>
</reference>
<dbReference type="RefSeq" id="XP_022775939.1">
    <property type="nucleotide sequence ID" value="XM_022920204.1"/>
</dbReference>
<dbReference type="GeneID" id="111317788"/>
<sequence length="162" mass="18113">MPGMVAGEITYNSYGLDKFNHHKTSAYVSQFDLHTPKKTVRETLDFSARFQGIGSRTEIMKEVSKKEKQAGIVPNLDVDTYMKVLAWSLKGESSSDETSKSKQAVDKQVEGSNQAKEKGESEVEEKVILNGVAYELVPFYTYYDLGITSKDVMQRSKGKSNP</sequence>
<accession>A0A6P6BFQ7</accession>
<evidence type="ECO:0000256" key="2">
    <source>
        <dbReference type="SAM" id="MobiDB-lite"/>
    </source>
</evidence>
<dbReference type="RefSeq" id="XP_022775936.1">
    <property type="nucleotide sequence ID" value="XM_022920201.1"/>
</dbReference>
<dbReference type="InterPro" id="IPR027417">
    <property type="entry name" value="P-loop_NTPase"/>
</dbReference>
<dbReference type="Gene3D" id="3.40.50.300">
    <property type="entry name" value="P-loop containing nucleotide triphosphate hydrolases"/>
    <property type="match status" value="1"/>
</dbReference>
<keyword evidence="3" id="KW-1185">Reference proteome</keyword>
<evidence type="ECO:0000313" key="7">
    <source>
        <dbReference type="RefSeq" id="XP_022775940.1"/>
    </source>
</evidence>
<protein>
    <submittedName>
        <fullName evidence="4 5">Pleiotropic drug resistance protein 3-like isoform X1</fullName>
    </submittedName>
</protein>
<name>A0A6P6BFQ7_DURZI</name>